<dbReference type="STRING" id="1125699.HMPREF9194_00055"/>
<proteinExistence type="predicted"/>
<keyword evidence="3" id="KW-1185">Reference proteome</keyword>
<dbReference type="Proteomes" id="UP000014541">
    <property type="component" value="Unassembled WGS sequence"/>
</dbReference>
<dbReference type="AlphaFoldDB" id="S3KIK8"/>
<organism evidence="2 3">
    <name type="scientific">Treponema maltophilum ATCC 51939</name>
    <dbReference type="NCBI Taxonomy" id="1125699"/>
    <lineage>
        <taxon>Bacteria</taxon>
        <taxon>Pseudomonadati</taxon>
        <taxon>Spirochaetota</taxon>
        <taxon>Spirochaetia</taxon>
        <taxon>Spirochaetales</taxon>
        <taxon>Treponemataceae</taxon>
        <taxon>Treponema</taxon>
    </lineage>
</organism>
<dbReference type="Gene3D" id="3.40.50.1820">
    <property type="entry name" value="alpha/beta hydrolase"/>
    <property type="match status" value="1"/>
</dbReference>
<keyword evidence="1" id="KW-0472">Membrane</keyword>
<comment type="caution">
    <text evidence="2">The sequence shown here is derived from an EMBL/GenBank/DDBJ whole genome shotgun (WGS) entry which is preliminary data.</text>
</comment>
<evidence type="ECO:0000313" key="2">
    <source>
        <dbReference type="EMBL" id="EPF32067.1"/>
    </source>
</evidence>
<name>S3KIK8_TREMA</name>
<dbReference type="SUPFAM" id="SSF53474">
    <property type="entry name" value="alpha/beta-Hydrolases"/>
    <property type="match status" value="1"/>
</dbReference>
<evidence type="ECO:0008006" key="4">
    <source>
        <dbReference type="Google" id="ProtNLM"/>
    </source>
</evidence>
<keyword evidence="1" id="KW-1133">Transmembrane helix</keyword>
<sequence>MVIETIQNGTKPTSLCVLDRYIFEKYLGQDQRLADFTVRGIDFENRADELSPWPAQSTLCKHNVTVFSGHAGATYELLQNRYDGSFAHTVFAGYSLSALFLLYALTLQTKQKCAGYILISPSVWYERFDSYFLERVAAGAVKNEKLLFIWGKNEGKNKELLQDLPRKAEKIAGALKAGNDVTSTIFEGDHHDYIKEKIGCALDWFVRSY</sequence>
<dbReference type="PATRIC" id="fig|1125699.3.peg.53"/>
<accession>S3KIK8</accession>
<feature type="transmembrane region" description="Helical" evidence="1">
    <location>
        <begin position="86"/>
        <end position="105"/>
    </location>
</feature>
<protein>
    <recommendedName>
        <fullName evidence="4">Alpha/beta hydrolase</fullName>
    </recommendedName>
</protein>
<evidence type="ECO:0000256" key="1">
    <source>
        <dbReference type="SAM" id="Phobius"/>
    </source>
</evidence>
<dbReference type="InterPro" id="IPR029058">
    <property type="entry name" value="AB_hydrolase_fold"/>
</dbReference>
<dbReference type="EMBL" id="ATFF01000002">
    <property type="protein sequence ID" value="EPF32067.1"/>
    <property type="molecule type" value="Genomic_DNA"/>
</dbReference>
<reference evidence="2 3" key="1">
    <citation type="submission" date="2013-04" db="EMBL/GenBank/DDBJ databases">
        <title>The Genome Sequence of Treponema maltophilum ATCC 51939.</title>
        <authorList>
            <consortium name="The Broad Institute Genomics Platform"/>
            <person name="Earl A."/>
            <person name="Ward D."/>
            <person name="Feldgarden M."/>
            <person name="Gevers D."/>
            <person name="Leonetti C."/>
            <person name="Blanton J.M."/>
            <person name="Dewhirst F.E."/>
            <person name="Izard J."/>
            <person name="Walker B."/>
            <person name="Young S."/>
            <person name="Zeng Q."/>
            <person name="Gargeya S."/>
            <person name="Fitzgerald M."/>
            <person name="Haas B."/>
            <person name="Abouelleil A."/>
            <person name="Allen A.W."/>
            <person name="Alvarado L."/>
            <person name="Arachchi H.M."/>
            <person name="Berlin A.M."/>
            <person name="Chapman S.B."/>
            <person name="Gainer-Dewar J."/>
            <person name="Goldberg J."/>
            <person name="Griggs A."/>
            <person name="Gujja S."/>
            <person name="Hansen M."/>
            <person name="Howarth C."/>
            <person name="Imamovic A."/>
            <person name="Ireland A."/>
            <person name="Larimer J."/>
            <person name="McCowan C."/>
            <person name="Murphy C."/>
            <person name="Pearson M."/>
            <person name="Poon T.W."/>
            <person name="Priest M."/>
            <person name="Roberts A."/>
            <person name="Saif S."/>
            <person name="Shea T."/>
            <person name="Sisk P."/>
            <person name="Sykes S."/>
            <person name="Wortman J."/>
            <person name="Nusbaum C."/>
            <person name="Birren B."/>
        </authorList>
    </citation>
    <scope>NUCLEOTIDE SEQUENCE [LARGE SCALE GENOMIC DNA]</scope>
    <source>
        <strain evidence="2 3">ATCC 51939</strain>
    </source>
</reference>
<dbReference type="RefSeq" id="WP_016524364.1">
    <property type="nucleotide sequence ID" value="NZ_KE332518.1"/>
</dbReference>
<keyword evidence="1" id="KW-0812">Transmembrane</keyword>
<gene>
    <name evidence="2" type="ORF">HMPREF9194_00055</name>
</gene>
<evidence type="ECO:0000313" key="3">
    <source>
        <dbReference type="Proteomes" id="UP000014541"/>
    </source>
</evidence>
<dbReference type="HOGENOM" id="CLU_1314912_0_0_12"/>